<sequence length="198" mass="22176">MHVVHLTLLFTSLLLGYFETAEACMGVGGCGGGCGRCCARARGSKTLSVSRTFNGSKQFGERNLNLSPDEEFLECCKDARLPPTCFNKCSYSNYNEIALRNMFFGMDACPIQAANDIHFCATRSVDHRQCCARNGVTTTIAGNKCLIFCAPPSQNETRLDFSFMPCYERFESMKSCFWKSAVEHSQYQQLQPIETNRF</sequence>
<dbReference type="InterPro" id="IPR002602">
    <property type="entry name" value="DB"/>
</dbReference>
<dbReference type="Proteomes" id="UP000031036">
    <property type="component" value="Unassembled WGS sequence"/>
</dbReference>
<protein>
    <recommendedName>
        <fullName evidence="2">Domain of unknown function DB domain-containing protein</fullName>
    </recommendedName>
</protein>
<dbReference type="EMBL" id="JPKZ01001447">
    <property type="protein sequence ID" value="KHN81862.1"/>
    <property type="molecule type" value="Genomic_DNA"/>
</dbReference>
<dbReference type="Pfam" id="PF01682">
    <property type="entry name" value="DB"/>
    <property type="match status" value="1"/>
</dbReference>
<keyword evidence="4" id="KW-1185">Reference proteome</keyword>
<feature type="domain" description="Domain of unknown function DB" evidence="2">
    <location>
        <begin position="75"/>
        <end position="177"/>
    </location>
</feature>
<dbReference type="PANTHER" id="PTHR46705:SF9">
    <property type="entry name" value="DOMAIN OF UNKNOWN FUNCTION DB DOMAIN-CONTAINING PROTEIN"/>
    <property type="match status" value="1"/>
</dbReference>
<dbReference type="OrthoDB" id="5843172at2759"/>
<keyword evidence="1" id="KW-0732">Signal</keyword>
<gene>
    <name evidence="3" type="ORF">Tcan_05992</name>
</gene>
<dbReference type="STRING" id="6265.A0A0B2VK99"/>
<comment type="caution">
    <text evidence="3">The sequence shown here is derived from an EMBL/GenBank/DDBJ whole genome shotgun (WGS) entry which is preliminary data.</text>
</comment>
<evidence type="ECO:0000313" key="4">
    <source>
        <dbReference type="Proteomes" id="UP000031036"/>
    </source>
</evidence>
<evidence type="ECO:0000256" key="1">
    <source>
        <dbReference type="SAM" id="SignalP"/>
    </source>
</evidence>
<organism evidence="3 4">
    <name type="scientific">Toxocara canis</name>
    <name type="common">Canine roundworm</name>
    <dbReference type="NCBI Taxonomy" id="6265"/>
    <lineage>
        <taxon>Eukaryota</taxon>
        <taxon>Metazoa</taxon>
        <taxon>Ecdysozoa</taxon>
        <taxon>Nematoda</taxon>
        <taxon>Chromadorea</taxon>
        <taxon>Rhabditida</taxon>
        <taxon>Spirurina</taxon>
        <taxon>Ascaridomorpha</taxon>
        <taxon>Ascaridoidea</taxon>
        <taxon>Toxocaridae</taxon>
        <taxon>Toxocara</taxon>
    </lineage>
</organism>
<evidence type="ECO:0000313" key="3">
    <source>
        <dbReference type="EMBL" id="KHN81862.1"/>
    </source>
</evidence>
<feature type="signal peptide" evidence="1">
    <location>
        <begin position="1"/>
        <end position="23"/>
    </location>
</feature>
<feature type="chain" id="PRO_5002096203" description="Domain of unknown function DB domain-containing protein" evidence="1">
    <location>
        <begin position="24"/>
        <end position="198"/>
    </location>
</feature>
<accession>A0A0B2VK99</accession>
<reference evidence="3 4" key="1">
    <citation type="submission" date="2014-11" db="EMBL/GenBank/DDBJ databases">
        <title>Genetic blueprint of the zoonotic pathogen Toxocara canis.</title>
        <authorList>
            <person name="Zhu X.-Q."/>
            <person name="Korhonen P.K."/>
            <person name="Cai H."/>
            <person name="Young N.D."/>
            <person name="Nejsum P."/>
            <person name="von Samson-Himmelstjerna G."/>
            <person name="Boag P.R."/>
            <person name="Tan P."/>
            <person name="Li Q."/>
            <person name="Min J."/>
            <person name="Yang Y."/>
            <person name="Wang X."/>
            <person name="Fang X."/>
            <person name="Hall R.S."/>
            <person name="Hofmann A."/>
            <person name="Sternberg P.W."/>
            <person name="Jex A.R."/>
            <person name="Gasser R.B."/>
        </authorList>
    </citation>
    <scope>NUCLEOTIDE SEQUENCE [LARGE SCALE GENOMIC DNA]</scope>
    <source>
        <strain evidence="3">PN_DK_2014</strain>
    </source>
</reference>
<evidence type="ECO:0000259" key="2">
    <source>
        <dbReference type="Pfam" id="PF01682"/>
    </source>
</evidence>
<dbReference type="AlphaFoldDB" id="A0A0B2VK99"/>
<name>A0A0B2VK99_TOXCA</name>
<proteinExistence type="predicted"/>
<dbReference type="PANTHER" id="PTHR46705">
    <property type="entry name" value="PROTEIN CBG09805"/>
    <property type="match status" value="1"/>
</dbReference>